<evidence type="ECO:0000256" key="1">
    <source>
        <dbReference type="SAM" id="MobiDB-lite"/>
    </source>
</evidence>
<dbReference type="InterPro" id="IPR029044">
    <property type="entry name" value="Nucleotide-diphossugar_trans"/>
</dbReference>
<name>A0A081NAB0_9GAMM</name>
<dbReference type="Proteomes" id="UP000028006">
    <property type="component" value="Unassembled WGS sequence"/>
</dbReference>
<dbReference type="AlphaFoldDB" id="A0A081NAB0"/>
<evidence type="ECO:0000313" key="3">
    <source>
        <dbReference type="Proteomes" id="UP000028006"/>
    </source>
</evidence>
<feature type="region of interest" description="Disordered" evidence="1">
    <location>
        <begin position="1"/>
        <end position="20"/>
    </location>
</feature>
<reference evidence="2 3" key="1">
    <citation type="submission" date="2014-06" db="EMBL/GenBank/DDBJ databases">
        <title>Whole Genome Sequences of Three Symbiotic Endozoicomonas Bacteria.</title>
        <authorList>
            <person name="Neave M.J."/>
            <person name="Apprill A."/>
            <person name="Voolstra C.R."/>
        </authorList>
    </citation>
    <scope>NUCLEOTIDE SEQUENCE [LARGE SCALE GENOMIC DNA]</scope>
    <source>
        <strain evidence="2 3">LMG 24815</strain>
    </source>
</reference>
<dbReference type="SUPFAM" id="SSF53448">
    <property type="entry name" value="Nucleotide-diphospho-sugar transferases"/>
    <property type="match status" value="1"/>
</dbReference>
<accession>A0A081NAB0</accession>
<proteinExistence type="predicted"/>
<evidence type="ECO:0008006" key="4">
    <source>
        <dbReference type="Google" id="ProtNLM"/>
    </source>
</evidence>
<dbReference type="RefSeq" id="WP_034872629.1">
    <property type="nucleotide sequence ID" value="NZ_JOKG01000001.1"/>
</dbReference>
<evidence type="ECO:0000313" key="2">
    <source>
        <dbReference type="EMBL" id="KEQ15383.1"/>
    </source>
</evidence>
<keyword evidence="3" id="KW-1185">Reference proteome</keyword>
<protein>
    <recommendedName>
        <fullName evidence="4">GT44 domain-containing protein</fullName>
    </recommendedName>
</protein>
<comment type="caution">
    <text evidence="2">The sequence shown here is derived from an EMBL/GenBank/DDBJ whole genome shotgun (WGS) entry which is preliminary data.</text>
</comment>
<sequence length="496" mass="55858">MMMDPSVSAHNKRNSTDVPSYREPSDFKYAVTGKDGKSKGFAPFAVPRKVNTIWLGKMNGGKIPDDRFANMLSFSKQFAASGWQVNVWVNKPIIWHRACCQLALGEGSCFKGLALETHSSPLCCESEKKDISLRKIKVCEDWLLFSQLDNVNKQCYDRFHERYNLPYLKNLNAAVVTDAAEKAPVLRAGVYEAEPFKKTLLDYYREKLVGRRNFAAAADFLRSAAQISGGVYVDSDTKAAGVSDPPSKFDELYALNGIILAEGWKSGYNNDLFASLPDSHQIQYILLDQYCHAVMFKDLPYVVWSRETDGYSCWSKRAVAISPSGLKMTPRELSYCTHGQGNKNLVSLADVARFPGYFYQKVTGAVPATQQGLYREDWQEQISENTENLRFVLTLHSPGPWTLNRMDEVFELSGKDYYLFENRSPDAPLKQINPDETLSVTEWGGLTRMNTISWDQGGKVSSSELESYDDSELGELQISKDRWLSERDHSSGLKGS</sequence>
<organism evidence="2 3">
    <name type="scientific">Endozoicomonas montiporae</name>
    <dbReference type="NCBI Taxonomy" id="1027273"/>
    <lineage>
        <taxon>Bacteria</taxon>
        <taxon>Pseudomonadati</taxon>
        <taxon>Pseudomonadota</taxon>
        <taxon>Gammaproteobacteria</taxon>
        <taxon>Oceanospirillales</taxon>
        <taxon>Endozoicomonadaceae</taxon>
        <taxon>Endozoicomonas</taxon>
    </lineage>
</organism>
<dbReference type="EMBL" id="JOKG01000001">
    <property type="protein sequence ID" value="KEQ15383.1"/>
    <property type="molecule type" value="Genomic_DNA"/>
</dbReference>
<gene>
    <name evidence="2" type="ORF">GZ77_01670</name>
</gene>
<dbReference type="Gene3D" id="3.90.550.20">
    <property type="match status" value="1"/>
</dbReference>